<dbReference type="STRING" id="123320.SAMN06309945_0411"/>
<accession>A0A1T5IGE1</accession>
<evidence type="ECO:0000313" key="2">
    <source>
        <dbReference type="EMBL" id="SKC38138.1"/>
    </source>
</evidence>
<protein>
    <recommendedName>
        <fullName evidence="4">Lipoprotein</fullName>
    </recommendedName>
</protein>
<gene>
    <name evidence="2" type="ORF">SAMN06309945_0411</name>
</gene>
<dbReference type="Proteomes" id="UP000190857">
    <property type="component" value="Unassembled WGS sequence"/>
</dbReference>
<dbReference type="PROSITE" id="PS51257">
    <property type="entry name" value="PROKAR_LIPOPROTEIN"/>
    <property type="match status" value="1"/>
</dbReference>
<evidence type="ECO:0000256" key="1">
    <source>
        <dbReference type="SAM" id="MobiDB-lite"/>
    </source>
</evidence>
<dbReference type="OrthoDB" id="5019204at2"/>
<reference evidence="2 3" key="1">
    <citation type="submission" date="2017-02" db="EMBL/GenBank/DDBJ databases">
        <authorList>
            <person name="Peterson S.W."/>
        </authorList>
    </citation>
    <scope>NUCLEOTIDE SEQUENCE [LARGE SCALE GENOMIC DNA]</scope>
    <source>
        <strain evidence="2 3">VKM Ac-2059</strain>
    </source>
</reference>
<organism evidence="2 3">
    <name type="scientific">Okibacterium fritillariae</name>
    <dbReference type="NCBI Taxonomy" id="123320"/>
    <lineage>
        <taxon>Bacteria</taxon>
        <taxon>Bacillati</taxon>
        <taxon>Actinomycetota</taxon>
        <taxon>Actinomycetes</taxon>
        <taxon>Micrococcales</taxon>
        <taxon>Microbacteriaceae</taxon>
        <taxon>Okibacterium</taxon>
    </lineage>
</organism>
<feature type="region of interest" description="Disordered" evidence="1">
    <location>
        <begin position="174"/>
        <end position="197"/>
    </location>
</feature>
<proteinExistence type="predicted"/>
<evidence type="ECO:0008006" key="4">
    <source>
        <dbReference type="Google" id="ProtNLM"/>
    </source>
</evidence>
<sequence length="197" mass="21335">MIRANTSRGLSLSAALLATVVIGVCAVIATACSQTPFVDEPDAHRGVSETSLSPLESKILVQNELRDTTNLIGGEWELQLAGISYPCTTARGNEGAYYSALMRFVGTPSTTHLTDIADSVAARWKSLGYSIERAAYSDDMRIVMGRNTGGGRLSFDMDPWEILLMNDGPCVPTDYDKLASEDERELERTSTPDPLDP</sequence>
<evidence type="ECO:0000313" key="3">
    <source>
        <dbReference type="Proteomes" id="UP000190857"/>
    </source>
</evidence>
<dbReference type="EMBL" id="FUZP01000001">
    <property type="protein sequence ID" value="SKC38138.1"/>
    <property type="molecule type" value="Genomic_DNA"/>
</dbReference>
<feature type="compositionally biased region" description="Basic and acidic residues" evidence="1">
    <location>
        <begin position="174"/>
        <end position="190"/>
    </location>
</feature>
<dbReference type="RefSeq" id="WP_143785292.1">
    <property type="nucleotide sequence ID" value="NZ_FUZP01000001.1"/>
</dbReference>
<dbReference type="AlphaFoldDB" id="A0A1T5IGE1"/>
<name>A0A1T5IGE1_9MICO</name>
<keyword evidence="3" id="KW-1185">Reference proteome</keyword>